<proteinExistence type="predicted"/>
<dbReference type="STRING" id="1176198.SAMN05444716_1223"/>
<evidence type="ECO:0008006" key="6">
    <source>
        <dbReference type="Google" id="ProtNLM"/>
    </source>
</evidence>
<keyword evidence="2" id="KW-0812">Transmembrane</keyword>
<feature type="transmembrane region" description="Helical" evidence="2">
    <location>
        <begin position="199"/>
        <end position="219"/>
    </location>
</feature>
<accession>A0A1I6WDA1</accession>
<feature type="transmembrane region" description="Helical" evidence="2">
    <location>
        <begin position="469"/>
        <end position="488"/>
    </location>
</feature>
<feature type="transmembrane region" description="Helical" evidence="2">
    <location>
        <begin position="392"/>
        <end position="419"/>
    </location>
</feature>
<evidence type="ECO:0000256" key="2">
    <source>
        <dbReference type="SAM" id="Phobius"/>
    </source>
</evidence>
<dbReference type="AlphaFoldDB" id="A0A1I6WDA1"/>
<keyword evidence="3" id="KW-0732">Signal</keyword>
<keyword evidence="2" id="KW-0472">Membrane</keyword>
<reference evidence="5" key="1">
    <citation type="submission" date="2016-10" db="EMBL/GenBank/DDBJ databases">
        <authorList>
            <person name="Varghese N."/>
            <person name="Submissions S."/>
        </authorList>
    </citation>
    <scope>NUCLEOTIDE SEQUENCE [LARGE SCALE GENOMIC DNA]</scope>
    <source>
        <strain evidence="5">CGMCC 4.7047</strain>
    </source>
</reference>
<dbReference type="Proteomes" id="UP000198873">
    <property type="component" value="Unassembled WGS sequence"/>
</dbReference>
<evidence type="ECO:0000313" key="4">
    <source>
        <dbReference type="EMBL" id="SFT23976.1"/>
    </source>
</evidence>
<feature type="compositionally biased region" description="Low complexity" evidence="1">
    <location>
        <begin position="674"/>
        <end position="685"/>
    </location>
</feature>
<feature type="chain" id="PRO_5011745636" description="MFS transporter" evidence="3">
    <location>
        <begin position="28"/>
        <end position="763"/>
    </location>
</feature>
<evidence type="ECO:0000256" key="3">
    <source>
        <dbReference type="SAM" id="SignalP"/>
    </source>
</evidence>
<sequence length="763" mass="79710">MRRLLVVLGTAAMLAALSLTALPSATADPRCEILDGTARDFCEDGGGGGGGGSADPADRCELLATTTRVWCERGAAMDWGSLTDCKAPPTPARPDAGMHGWFGGVTPASTSGPVDPADEQWQSRLYEQYGMGGLKWHTYDTGCVGGVGAWGETGMANMVFDWGKWWTGLGVALQRESTNDGFTSGLSNVFEDATINLGAALYAPWLPVSVGLLGVAIVFRARKKETAGILTAVGWAGVVIALASAVLAYPRELGAFADEAITGTVGAVQQALTVDGTAAGDQSAAAVAQGNLIQGNILYDRWLSGALGSTDSATAQEYGPVLLDAQALTWTESALPDEQRQEVVRAKQQAWVALADHIQETDPEAYGYLTGNDASRFGEAALAGIAVIPANLFAIATGFVLAAALLILRMAVMFVPVLAPIALHQRTAGPMKTLGKSVGAALVNAPLFAVAAGVNVWLIRAILDPDNGISMWFGIVLIYVVAAMLWGMTRPLRRMTSMVSPNQPFMADGMGVLGKGKAAVAGGVIGYAKGRMNARHLKKYFDQLRPGDAGRGPETTEEARPEEGADVSAGRTSTPPRAEQSDGARMGGDLSRWQHAEREDEAPWTDTTITVERDRDSTADAYGGGDIQVWRPARREQHEEPDPTTPYAPAGGHTTRSSGASADVRVAVDRMPRQTRPAAAETATPPRVPAPPPRPALTPGSSSASTAQPSQPDAPQPSAGPRVVTPEATEDGPVFVIYRPSTGGYDVTGTGTGSTPDEGGPRA</sequence>
<keyword evidence="5" id="KW-1185">Reference proteome</keyword>
<keyword evidence="2" id="KW-1133">Transmembrane helix</keyword>
<feature type="compositionally biased region" description="Low complexity" evidence="1">
    <location>
        <begin position="697"/>
        <end position="721"/>
    </location>
</feature>
<evidence type="ECO:0000313" key="5">
    <source>
        <dbReference type="Proteomes" id="UP000198873"/>
    </source>
</evidence>
<feature type="transmembrane region" description="Helical" evidence="2">
    <location>
        <begin position="226"/>
        <end position="249"/>
    </location>
</feature>
<protein>
    <recommendedName>
        <fullName evidence="6">MFS transporter</fullName>
    </recommendedName>
</protein>
<organism evidence="4 5">
    <name type="scientific">Streptomyces harbinensis</name>
    <dbReference type="NCBI Taxonomy" id="1176198"/>
    <lineage>
        <taxon>Bacteria</taxon>
        <taxon>Bacillati</taxon>
        <taxon>Actinomycetota</taxon>
        <taxon>Actinomycetes</taxon>
        <taxon>Kitasatosporales</taxon>
        <taxon>Streptomycetaceae</taxon>
        <taxon>Streptomyces</taxon>
    </lineage>
</organism>
<name>A0A1I6WDA1_9ACTN</name>
<feature type="compositionally biased region" description="Pro residues" evidence="1">
    <location>
        <begin position="686"/>
        <end position="696"/>
    </location>
</feature>
<evidence type="ECO:0000256" key="1">
    <source>
        <dbReference type="SAM" id="MobiDB-lite"/>
    </source>
</evidence>
<feature type="signal peptide" evidence="3">
    <location>
        <begin position="1"/>
        <end position="27"/>
    </location>
</feature>
<feature type="region of interest" description="Disordered" evidence="1">
    <location>
        <begin position="542"/>
        <end position="763"/>
    </location>
</feature>
<gene>
    <name evidence="4" type="ORF">SAMN05444716_1223</name>
</gene>
<dbReference type="EMBL" id="FPAB01000022">
    <property type="protein sequence ID" value="SFT23976.1"/>
    <property type="molecule type" value="Genomic_DNA"/>
</dbReference>
<feature type="compositionally biased region" description="Low complexity" evidence="1">
    <location>
        <begin position="742"/>
        <end position="755"/>
    </location>
</feature>
<feature type="transmembrane region" description="Helical" evidence="2">
    <location>
        <begin position="440"/>
        <end position="463"/>
    </location>
</feature>